<protein>
    <submittedName>
        <fullName evidence="3">Golgin subfamily A member 6-like protein 22</fullName>
    </submittedName>
</protein>
<proteinExistence type="predicted"/>
<dbReference type="RefSeq" id="XP_034100207.1">
    <property type="nucleotide sequence ID" value="XM_034244316.2"/>
</dbReference>
<evidence type="ECO:0000313" key="2">
    <source>
        <dbReference type="Proteomes" id="UP000515160"/>
    </source>
</evidence>
<reference evidence="3" key="1">
    <citation type="submission" date="2025-08" db="UniProtKB">
        <authorList>
            <consortium name="RefSeq"/>
        </authorList>
    </citation>
    <scope>IDENTIFICATION</scope>
    <source>
        <strain evidence="3">15112-1751.03</strain>
        <tissue evidence="3">Whole Adult</tissue>
    </source>
</reference>
<keyword evidence="2" id="KW-1185">Reference proteome</keyword>
<organism evidence="2 3">
    <name type="scientific">Drosophila albomicans</name>
    <name type="common">Fruit fly</name>
    <dbReference type="NCBI Taxonomy" id="7291"/>
    <lineage>
        <taxon>Eukaryota</taxon>
        <taxon>Metazoa</taxon>
        <taxon>Ecdysozoa</taxon>
        <taxon>Arthropoda</taxon>
        <taxon>Hexapoda</taxon>
        <taxon>Insecta</taxon>
        <taxon>Pterygota</taxon>
        <taxon>Neoptera</taxon>
        <taxon>Endopterygota</taxon>
        <taxon>Diptera</taxon>
        <taxon>Brachycera</taxon>
        <taxon>Muscomorpha</taxon>
        <taxon>Ephydroidea</taxon>
        <taxon>Drosophilidae</taxon>
        <taxon>Drosophila</taxon>
    </lineage>
</organism>
<evidence type="ECO:0000256" key="1">
    <source>
        <dbReference type="SAM" id="MobiDB-lite"/>
    </source>
</evidence>
<dbReference type="GeneID" id="117565288"/>
<feature type="compositionally biased region" description="Low complexity" evidence="1">
    <location>
        <begin position="37"/>
        <end position="51"/>
    </location>
</feature>
<sequence length="485" mass="55295">MQHLIQCRAAYAKTGKPMPKLLCLLSDSESESDSEETALQTTTSRTTETTTAATTNRRLLNVNASEFVPRTKEDNDLHPVERKSIQPKLLLPWKGFPKQPRAERPAQQTLPAIEKETLALNAEIVGKKPPREKIEVKETPADVKRREQERKVALEALKLVEQRRQREQQQMEEKKPEVLVHLTREAVNFTAEERVRVDKLRAIKKEQIERILNEMRQELEQKLDRQLQQQQLDQKPVEKPPKTQQQRGTAGRYVALQRAVKQPAEEAKPELTVELKTGPKIELKSTLQMGQTIELKAGQQLEISTENKSEPVRRYIPTVKQWDERCKAQAASANKENYTMRKPLGKSDENIPMQRAMAPSTLGNIMQPSKEIKETPPKASKDQGLFVPRYWPPAPKVASGEKRRGNLTHARNISRAFANCGLLPTPSIPGVTLAPDLADKIEYIAAKSSVKRYDIKRLLELEPQPEQLEIPFIRINIRQLGFLCD</sequence>
<feature type="region of interest" description="Disordered" evidence="1">
    <location>
        <begin position="225"/>
        <end position="251"/>
    </location>
</feature>
<name>A0A6P8XPN5_DROAB</name>
<feature type="region of interest" description="Disordered" evidence="1">
    <location>
        <begin position="27"/>
        <end position="51"/>
    </location>
</feature>
<accession>A0A6P8XPN5</accession>
<dbReference type="AlphaFoldDB" id="A0A6P8XPN5"/>
<dbReference type="Proteomes" id="UP000515160">
    <property type="component" value="Chromosome 2L"/>
</dbReference>
<gene>
    <name evidence="3" type="primary">LOC117565288</name>
</gene>
<evidence type="ECO:0000313" key="3">
    <source>
        <dbReference type="RefSeq" id="XP_034100207.1"/>
    </source>
</evidence>
<dbReference type="OrthoDB" id="7870118at2759"/>